<name>A0A7J5TU03_9BACT</name>
<proteinExistence type="inferred from homology"/>
<feature type="chain" id="PRO_5029499417" description="5-hydroxyisourate hydrolase" evidence="9">
    <location>
        <begin position="25"/>
        <end position="140"/>
    </location>
</feature>
<dbReference type="RefSeq" id="WP_152126460.1">
    <property type="nucleotide sequence ID" value="NZ_WELI01000011.1"/>
</dbReference>
<feature type="binding site" evidence="7">
    <location>
        <position position="74"/>
    </location>
    <ligand>
        <name>substrate</name>
    </ligand>
</feature>
<feature type="domain" description="Transthyretin/hydroxyisourate hydrolase" evidence="10">
    <location>
        <begin position="26"/>
        <end position="139"/>
    </location>
</feature>
<reference evidence="11 12" key="1">
    <citation type="submission" date="2019-10" db="EMBL/GenBank/DDBJ databases">
        <title>Rudanella paleaurantiibacter sp. nov., isolated from sludge.</title>
        <authorList>
            <person name="Xu S.Q."/>
        </authorList>
    </citation>
    <scope>NUCLEOTIDE SEQUENCE [LARGE SCALE GENOMIC DNA]</scope>
    <source>
        <strain evidence="11 12">HX-22-17</strain>
    </source>
</reference>
<evidence type="ECO:0000256" key="7">
    <source>
        <dbReference type="PIRSR" id="PIRSR600895-51"/>
    </source>
</evidence>
<keyword evidence="5 8" id="KW-0659">Purine metabolism</keyword>
<dbReference type="InterPro" id="IPR023418">
    <property type="entry name" value="Thyroxine_BS"/>
</dbReference>
<evidence type="ECO:0000256" key="1">
    <source>
        <dbReference type="ARBA" id="ARBA00001043"/>
    </source>
</evidence>
<accession>A0A7J5TU03</accession>
<dbReference type="Pfam" id="PF00576">
    <property type="entry name" value="Transthyretin"/>
    <property type="match status" value="1"/>
</dbReference>
<dbReference type="PROSITE" id="PS00769">
    <property type="entry name" value="TRANSTHYRETIN_2"/>
    <property type="match status" value="1"/>
</dbReference>
<evidence type="ECO:0000313" key="12">
    <source>
        <dbReference type="Proteomes" id="UP000488299"/>
    </source>
</evidence>
<dbReference type="InterPro" id="IPR014306">
    <property type="entry name" value="Hydroxyisourate_hydrolase"/>
</dbReference>
<evidence type="ECO:0000256" key="8">
    <source>
        <dbReference type="RuleBase" id="RU361270"/>
    </source>
</evidence>
<dbReference type="Gene3D" id="2.60.40.180">
    <property type="entry name" value="Transthyretin/hydroxyisourate hydrolase domain"/>
    <property type="match status" value="1"/>
</dbReference>
<sequence length="140" mass="15823">MKNYLILFMMAVSTSLFVSTQSFGQASAHQLSSHILDVSKGQPASDVTIRLERLNPQSKQWVRVDEKATDRNGRISDFLPAKAENGGTYKLTFLVDEYFRKNGVASFYPFIEVVFEIKGSDHYHIPITLSPYGYSTYRGS</sequence>
<evidence type="ECO:0000256" key="2">
    <source>
        <dbReference type="ARBA" id="ARBA00002704"/>
    </source>
</evidence>
<dbReference type="GO" id="GO:0006144">
    <property type="term" value="P:purine nucleobase metabolic process"/>
    <property type="evidence" value="ECO:0007669"/>
    <property type="project" value="UniProtKB-KW"/>
</dbReference>
<dbReference type="PRINTS" id="PR00189">
    <property type="entry name" value="TRNSTHYRETIN"/>
</dbReference>
<keyword evidence="6 8" id="KW-0378">Hydrolase</keyword>
<dbReference type="SUPFAM" id="SSF49472">
    <property type="entry name" value="Transthyretin (synonym: prealbumin)"/>
    <property type="match status" value="1"/>
</dbReference>
<dbReference type="PROSITE" id="PS00768">
    <property type="entry name" value="TRANSTHYRETIN_1"/>
    <property type="match status" value="1"/>
</dbReference>
<feature type="binding site" evidence="7">
    <location>
        <position position="137"/>
    </location>
    <ligand>
        <name>substrate</name>
    </ligand>
</feature>
<feature type="binding site" evidence="7">
    <location>
        <position position="34"/>
    </location>
    <ligand>
        <name>substrate</name>
    </ligand>
</feature>
<comment type="catalytic activity">
    <reaction evidence="1 8">
        <text>5-hydroxyisourate + H2O = 5-hydroxy-2-oxo-4-ureido-2,5-dihydro-1H-imidazole-5-carboxylate + H(+)</text>
        <dbReference type="Rhea" id="RHEA:23736"/>
        <dbReference type="ChEBI" id="CHEBI:15377"/>
        <dbReference type="ChEBI" id="CHEBI:15378"/>
        <dbReference type="ChEBI" id="CHEBI:18072"/>
        <dbReference type="ChEBI" id="CHEBI:58639"/>
        <dbReference type="EC" id="3.5.2.17"/>
    </reaction>
</comment>
<dbReference type="Proteomes" id="UP000488299">
    <property type="component" value="Unassembled WGS sequence"/>
</dbReference>
<protein>
    <recommendedName>
        <fullName evidence="8">5-hydroxyisourate hydrolase</fullName>
        <shortName evidence="8">HIU hydrolase</shortName>
        <shortName evidence="8">HIUHase</shortName>
        <ecNumber evidence="8">3.5.2.17</ecNumber>
    </recommendedName>
</protein>
<evidence type="ECO:0000256" key="9">
    <source>
        <dbReference type="SAM" id="SignalP"/>
    </source>
</evidence>
<dbReference type="NCBIfam" id="TIGR02962">
    <property type="entry name" value="hdxy_isourate"/>
    <property type="match status" value="1"/>
</dbReference>
<comment type="caution">
    <text evidence="11">The sequence shown here is derived from an EMBL/GenBank/DDBJ whole genome shotgun (WGS) entry which is preliminary data.</text>
</comment>
<dbReference type="EMBL" id="WELI01000011">
    <property type="protein sequence ID" value="KAB7727384.1"/>
    <property type="molecule type" value="Genomic_DNA"/>
</dbReference>
<dbReference type="PANTHER" id="PTHR10395">
    <property type="entry name" value="URICASE AND TRANSTHYRETIN-RELATED"/>
    <property type="match status" value="1"/>
</dbReference>
<evidence type="ECO:0000259" key="10">
    <source>
        <dbReference type="SMART" id="SM00095"/>
    </source>
</evidence>
<dbReference type="InterPro" id="IPR000895">
    <property type="entry name" value="Transthyretin/HIU_hydrolase"/>
</dbReference>
<dbReference type="InterPro" id="IPR036817">
    <property type="entry name" value="Transthyretin/HIU_hydrolase_sf"/>
</dbReference>
<dbReference type="GO" id="GO:0033971">
    <property type="term" value="F:hydroxyisourate hydrolase activity"/>
    <property type="evidence" value="ECO:0007669"/>
    <property type="project" value="UniProtKB-EC"/>
</dbReference>
<evidence type="ECO:0000256" key="3">
    <source>
        <dbReference type="ARBA" id="ARBA00009850"/>
    </source>
</evidence>
<keyword evidence="12" id="KW-1185">Reference proteome</keyword>
<dbReference type="InterPro" id="IPR023419">
    <property type="entry name" value="Transthyretin_CS"/>
</dbReference>
<organism evidence="11 12">
    <name type="scientific">Rudanella paleaurantiibacter</name>
    <dbReference type="NCBI Taxonomy" id="2614655"/>
    <lineage>
        <taxon>Bacteria</taxon>
        <taxon>Pseudomonadati</taxon>
        <taxon>Bacteroidota</taxon>
        <taxon>Cytophagia</taxon>
        <taxon>Cytophagales</taxon>
        <taxon>Cytophagaceae</taxon>
        <taxon>Rudanella</taxon>
    </lineage>
</organism>
<comment type="similarity">
    <text evidence="3 8">Belongs to the transthyretin family. 5-hydroxyisourate hydrolase subfamily.</text>
</comment>
<gene>
    <name evidence="11" type="primary">uraH</name>
    <name evidence="11" type="ORF">F5984_22440</name>
</gene>
<evidence type="ECO:0000256" key="6">
    <source>
        <dbReference type="ARBA" id="ARBA00022801"/>
    </source>
</evidence>
<dbReference type="CDD" id="cd05822">
    <property type="entry name" value="TLP_HIUase"/>
    <property type="match status" value="1"/>
</dbReference>
<keyword evidence="9" id="KW-0732">Signal</keyword>
<dbReference type="SMART" id="SM00095">
    <property type="entry name" value="TR_THY"/>
    <property type="match status" value="1"/>
</dbReference>
<feature type="signal peptide" evidence="9">
    <location>
        <begin position="1"/>
        <end position="24"/>
    </location>
</feature>
<dbReference type="EC" id="3.5.2.17" evidence="8"/>
<dbReference type="InterPro" id="IPR023416">
    <property type="entry name" value="Transthyretin/HIU_hydrolase_d"/>
</dbReference>
<evidence type="ECO:0000256" key="4">
    <source>
        <dbReference type="ARBA" id="ARBA00011881"/>
    </source>
</evidence>
<evidence type="ECO:0000256" key="5">
    <source>
        <dbReference type="ARBA" id="ARBA00022631"/>
    </source>
</evidence>
<dbReference type="PANTHER" id="PTHR10395:SF7">
    <property type="entry name" value="5-HYDROXYISOURATE HYDROLASE"/>
    <property type="match status" value="1"/>
</dbReference>
<comment type="function">
    <text evidence="2">Catalyzes the hydrolysis of 5-hydroxyisourate (HIU) to 2-oxo-4-hydroxy-4-carboxy-5-ureidoimidazoline (OHCU).</text>
</comment>
<dbReference type="AlphaFoldDB" id="A0A7J5TU03"/>
<evidence type="ECO:0000313" key="11">
    <source>
        <dbReference type="EMBL" id="KAB7727384.1"/>
    </source>
</evidence>
<comment type="subunit">
    <text evidence="4 8">Homotetramer.</text>
</comment>